<evidence type="ECO:0000256" key="2">
    <source>
        <dbReference type="SAM" id="Phobius"/>
    </source>
</evidence>
<organism evidence="3 4">
    <name type="scientific">Parafrankia irregularis</name>
    <dbReference type="NCBI Taxonomy" id="795642"/>
    <lineage>
        <taxon>Bacteria</taxon>
        <taxon>Bacillati</taxon>
        <taxon>Actinomycetota</taxon>
        <taxon>Actinomycetes</taxon>
        <taxon>Frankiales</taxon>
        <taxon>Frankiaceae</taxon>
        <taxon>Parafrankia</taxon>
    </lineage>
</organism>
<dbReference type="AlphaFoldDB" id="A0A0S4QPP0"/>
<proteinExistence type="predicted"/>
<sequence length="250" mass="25274">MDDPVEERPRSWFRRVVGTTVIVVGVLLASTGRISCGVGVDSGTAQDLSEIGDPPVTSTPGPAASAPAPAGPAGPGGAGGAPEIAGGLPRNHETEAATRGLATRTLGQLPAGTVDSASVLSAVYRAPDNDLFVFWGKTPDPARLLTAFRDGAAYYGHTTVDVIPGPGGGQAACSPQASSNAPVAIPTCLWVTTDSFGQIFPLVPSGVTAPPVPTMQELAELMRRMRPDLAATDLTATGQEATTPTAGHTA</sequence>
<keyword evidence="4" id="KW-1185">Reference proteome</keyword>
<feature type="transmembrane region" description="Helical" evidence="2">
    <location>
        <begin position="12"/>
        <end position="30"/>
    </location>
</feature>
<protein>
    <submittedName>
        <fullName evidence="3">Uncharacterized protein</fullName>
    </submittedName>
</protein>
<reference evidence="4" key="1">
    <citation type="submission" date="2015-11" db="EMBL/GenBank/DDBJ databases">
        <authorList>
            <person name="Varghese N."/>
        </authorList>
    </citation>
    <scope>NUCLEOTIDE SEQUENCE [LARGE SCALE GENOMIC DNA]</scope>
    <source>
        <strain evidence="4">DSM 45899</strain>
    </source>
</reference>
<dbReference type="EMBL" id="FAOZ01000012">
    <property type="protein sequence ID" value="CUU57437.1"/>
    <property type="molecule type" value="Genomic_DNA"/>
</dbReference>
<evidence type="ECO:0000313" key="4">
    <source>
        <dbReference type="Proteomes" id="UP000198802"/>
    </source>
</evidence>
<name>A0A0S4QPP0_9ACTN</name>
<keyword evidence="2" id="KW-0472">Membrane</keyword>
<evidence type="ECO:0000313" key="3">
    <source>
        <dbReference type="EMBL" id="CUU57437.1"/>
    </source>
</evidence>
<gene>
    <name evidence="3" type="ORF">Ga0074812_11297</name>
</gene>
<keyword evidence="2" id="KW-1133">Transmembrane helix</keyword>
<feature type="region of interest" description="Disordered" evidence="1">
    <location>
        <begin position="45"/>
        <end position="89"/>
    </location>
</feature>
<dbReference type="RefSeq" id="WP_091278850.1">
    <property type="nucleotide sequence ID" value="NZ_FAOZ01000012.1"/>
</dbReference>
<accession>A0A0S4QPP0</accession>
<evidence type="ECO:0000256" key="1">
    <source>
        <dbReference type="SAM" id="MobiDB-lite"/>
    </source>
</evidence>
<keyword evidence="2" id="KW-0812">Transmembrane</keyword>
<dbReference type="Proteomes" id="UP000198802">
    <property type="component" value="Unassembled WGS sequence"/>
</dbReference>